<dbReference type="Proteomes" id="UP000013776">
    <property type="component" value="Unassembled WGS sequence"/>
</dbReference>
<keyword evidence="6" id="KW-0479">Metal-binding</keyword>
<sequence>MILANTYAESRLASLAVGVKYEELPAILTCAEAIEQDSFHPYQKFIRCGLEIDDAFAQCDHVLEGFSAMGGQEHFYLETNATVVNPRGDDEFEVFTGTQNPTFTQMAIAELLDIPSSRINVRVNRLGGGFGGKESRSVQLASITALAASITNRPVRCMLDRDHDMISSGQRNPYQAKWKVGLKDGKIFALDADVANNAGWSLDLSGATMDRCLSHMENVYTVPNVHVRGRCCKTNIHSNTAFRGFGAPQASFLMESIIERVADELNLDVHALRTDNISHNGHKTPYGQELIDWHMPQIWDEVIEESDFFKRRDEIRKFNQKSTWKKRGIAIVPVKHGISFGALHYNQAGALVHVYKDGNILLAHGGTEMGQGLHTEMIQVCAEELGVPYEKVFVSETSTATVANTSPTAASAGSDLNGGAIKNACEQIMARLKPFREAQPDATFTDWVKAAYYARVNLSANGFYKIPDIGYVWGSHSEDARPMYHYFTQAVGCAEVEVDCLTGDWALLRTDLKMDIGRSINPAIDYGQVEGAFVQGMGLFTMEESLWTRHNGQLFTKGPGGYKIPSAGDIPDDFRVSFLKKAEWRTLTTIQSSKGIGEPGLALGLAPFFALRDAVKSAKLGVGDNSPLDWVSPATTERIRCAMTDDLMQRARVLPKEGEKDFFVHLP</sequence>
<evidence type="ECO:0000256" key="4">
    <source>
        <dbReference type="ARBA" id="ARBA00022505"/>
    </source>
</evidence>
<proteinExistence type="inferred from homology"/>
<dbReference type="InterPro" id="IPR016208">
    <property type="entry name" value="Ald_Oxase/xanthine_DH-like"/>
</dbReference>
<evidence type="ECO:0000313" key="13">
    <source>
        <dbReference type="EMBL" id="CCG83939.1"/>
    </source>
</evidence>
<dbReference type="STRING" id="1097556.R4XKU7"/>
<reference evidence="13 14" key="1">
    <citation type="journal article" date="2013" name="MBio">
        <title>Genome sequencing of the plant pathogen Taphrina deformans, the causal agent of peach leaf curl.</title>
        <authorList>
            <person name="Cisse O.H."/>
            <person name="Almeida J.M.G.C.F."/>
            <person name="Fonseca A."/>
            <person name="Kumar A.A."/>
            <person name="Salojaervi J."/>
            <person name="Overmyer K."/>
            <person name="Hauser P.M."/>
            <person name="Pagni M."/>
        </authorList>
    </citation>
    <scope>NUCLEOTIDE SEQUENCE [LARGE SCALE GENOMIC DNA]</scope>
    <source>
        <strain evidence="14">PYCC 5710 / ATCC 11124 / CBS 356.35 / IMI 108563 / JCM 9778 / NBRC 8474</strain>
    </source>
</reference>
<comment type="cofactor">
    <cofactor evidence="1">
        <name>Mo-molybdopterin</name>
        <dbReference type="ChEBI" id="CHEBI:71302"/>
    </cofactor>
</comment>
<dbReference type="GO" id="GO:0016491">
    <property type="term" value="F:oxidoreductase activity"/>
    <property type="evidence" value="ECO:0007669"/>
    <property type="project" value="UniProtKB-KW"/>
</dbReference>
<evidence type="ECO:0000256" key="7">
    <source>
        <dbReference type="ARBA" id="ARBA00023002"/>
    </source>
</evidence>
<comment type="cofactor">
    <cofactor evidence="10">
        <name>[2Fe-2S] cluster</name>
        <dbReference type="ChEBI" id="CHEBI:190135"/>
    </cofactor>
</comment>
<dbReference type="InterPro" id="IPR008274">
    <property type="entry name" value="AldOxase/xan_DH_MoCoBD1"/>
</dbReference>
<dbReference type="PANTHER" id="PTHR45444">
    <property type="entry name" value="XANTHINE DEHYDROGENASE"/>
    <property type="match status" value="1"/>
</dbReference>
<feature type="domain" description="Aldehyde oxidase/xanthine dehydrogenase first molybdopterin binding" evidence="11">
    <location>
        <begin position="48"/>
        <end position="277"/>
    </location>
</feature>
<dbReference type="FunFam" id="3.30.365.10:FF:000002">
    <property type="entry name" value="Xanthine dehydrogenase oxidase"/>
    <property type="match status" value="1"/>
</dbReference>
<accession>R4XKU7</accession>
<dbReference type="InterPro" id="IPR022407">
    <property type="entry name" value="OxRdtase_Mopterin_BS"/>
</dbReference>
<dbReference type="Gene3D" id="3.90.1170.50">
    <property type="entry name" value="Aldehyde oxidase/xanthine dehydrogenase, a/b hammerhead"/>
    <property type="match status" value="1"/>
</dbReference>
<keyword evidence="8" id="KW-0408">Iron</keyword>
<evidence type="ECO:0000256" key="6">
    <source>
        <dbReference type="ARBA" id="ARBA00022723"/>
    </source>
</evidence>
<dbReference type="InterPro" id="IPR046867">
    <property type="entry name" value="AldOxase/xan_DH_MoCoBD2"/>
</dbReference>
<dbReference type="AlphaFoldDB" id="R4XKU7"/>
<dbReference type="eggNOG" id="KOG0430">
    <property type="taxonomic scope" value="Eukaryota"/>
</dbReference>
<comment type="similarity">
    <text evidence="3">Belongs to the xanthine dehydrogenase family.</text>
</comment>
<dbReference type="InterPro" id="IPR037165">
    <property type="entry name" value="AldOxase/xan_DH_Mopterin-bd_sf"/>
</dbReference>
<dbReference type="GO" id="GO:0051537">
    <property type="term" value="F:2 iron, 2 sulfur cluster binding"/>
    <property type="evidence" value="ECO:0007669"/>
    <property type="project" value="UniProtKB-KW"/>
</dbReference>
<evidence type="ECO:0000259" key="11">
    <source>
        <dbReference type="Pfam" id="PF02738"/>
    </source>
</evidence>
<evidence type="ECO:0000256" key="10">
    <source>
        <dbReference type="ARBA" id="ARBA00034078"/>
    </source>
</evidence>
<dbReference type="VEuPathDB" id="FungiDB:TAPDE_004279"/>
<protein>
    <submittedName>
        <fullName evidence="13">Uncharacterized protein</fullName>
    </submittedName>
</protein>
<evidence type="ECO:0000256" key="8">
    <source>
        <dbReference type="ARBA" id="ARBA00023004"/>
    </source>
</evidence>
<dbReference type="Pfam" id="PF02738">
    <property type="entry name" value="MoCoBD_1"/>
    <property type="match status" value="1"/>
</dbReference>
<evidence type="ECO:0000256" key="5">
    <source>
        <dbReference type="ARBA" id="ARBA00022714"/>
    </source>
</evidence>
<keyword evidence="9" id="KW-0411">Iron-sulfur</keyword>
<keyword evidence="5" id="KW-0001">2Fe-2S</keyword>
<feature type="domain" description="Aldehyde oxidase/xanthine dehydrogenase second molybdopterin binding" evidence="12">
    <location>
        <begin position="302"/>
        <end position="571"/>
    </location>
</feature>
<evidence type="ECO:0000256" key="3">
    <source>
        <dbReference type="ARBA" id="ARBA00006849"/>
    </source>
</evidence>
<dbReference type="SUPFAM" id="SSF56003">
    <property type="entry name" value="Molybdenum cofactor-binding domain"/>
    <property type="match status" value="1"/>
</dbReference>
<keyword evidence="14" id="KW-1185">Reference proteome</keyword>
<dbReference type="GO" id="GO:0043546">
    <property type="term" value="F:molybdopterin cofactor binding"/>
    <property type="evidence" value="ECO:0007669"/>
    <property type="project" value="InterPro"/>
</dbReference>
<evidence type="ECO:0000256" key="2">
    <source>
        <dbReference type="ARBA" id="ARBA00001974"/>
    </source>
</evidence>
<organism evidence="13 14">
    <name type="scientific">Taphrina deformans (strain PYCC 5710 / ATCC 11124 / CBS 356.35 / IMI 108563 / JCM 9778 / NBRC 8474)</name>
    <name type="common">Peach leaf curl fungus</name>
    <name type="synonym">Lalaria deformans</name>
    <dbReference type="NCBI Taxonomy" id="1097556"/>
    <lineage>
        <taxon>Eukaryota</taxon>
        <taxon>Fungi</taxon>
        <taxon>Dikarya</taxon>
        <taxon>Ascomycota</taxon>
        <taxon>Taphrinomycotina</taxon>
        <taxon>Taphrinomycetes</taxon>
        <taxon>Taphrinales</taxon>
        <taxon>Taphrinaceae</taxon>
        <taxon>Taphrina</taxon>
    </lineage>
</organism>
<dbReference type="GO" id="GO:0005506">
    <property type="term" value="F:iron ion binding"/>
    <property type="evidence" value="ECO:0007669"/>
    <property type="project" value="InterPro"/>
</dbReference>
<comment type="cofactor">
    <cofactor evidence="2">
        <name>FAD</name>
        <dbReference type="ChEBI" id="CHEBI:57692"/>
    </cofactor>
</comment>
<evidence type="ECO:0000256" key="1">
    <source>
        <dbReference type="ARBA" id="ARBA00001924"/>
    </source>
</evidence>
<keyword evidence="4" id="KW-0500">Molybdenum</keyword>
<gene>
    <name evidence="13" type="ORF">TAPDE_004279</name>
</gene>
<dbReference type="FunFam" id="3.30.365.10:FF:000001">
    <property type="entry name" value="Xanthine dehydrogenase oxidase"/>
    <property type="match status" value="1"/>
</dbReference>
<keyword evidence="7" id="KW-0560">Oxidoreductase</keyword>
<dbReference type="OrthoDB" id="8300278at2759"/>
<dbReference type="PANTHER" id="PTHR45444:SF3">
    <property type="entry name" value="XANTHINE DEHYDROGENASE"/>
    <property type="match status" value="1"/>
</dbReference>
<evidence type="ECO:0000313" key="14">
    <source>
        <dbReference type="Proteomes" id="UP000013776"/>
    </source>
</evidence>
<evidence type="ECO:0000259" key="12">
    <source>
        <dbReference type="Pfam" id="PF20256"/>
    </source>
</evidence>
<evidence type="ECO:0000256" key="9">
    <source>
        <dbReference type="ARBA" id="ARBA00023014"/>
    </source>
</evidence>
<dbReference type="Gene3D" id="3.30.365.10">
    <property type="entry name" value="Aldehyde oxidase/xanthine dehydrogenase, molybdopterin binding domain"/>
    <property type="match status" value="4"/>
</dbReference>
<dbReference type="Pfam" id="PF20256">
    <property type="entry name" value="MoCoBD_2"/>
    <property type="match status" value="1"/>
</dbReference>
<dbReference type="PROSITE" id="PS00559">
    <property type="entry name" value="MOLYBDOPTERIN_EUK"/>
    <property type="match status" value="1"/>
</dbReference>
<comment type="caution">
    <text evidence="13">The sequence shown here is derived from an EMBL/GenBank/DDBJ whole genome shotgun (WGS) entry which is preliminary data.</text>
</comment>
<dbReference type="EMBL" id="CAHR02000189">
    <property type="protein sequence ID" value="CCG83939.1"/>
    <property type="molecule type" value="Genomic_DNA"/>
</dbReference>
<name>R4XKU7_TAPDE</name>